<dbReference type="HOGENOM" id="CLU_044146_7_0_9"/>
<dbReference type="Proteomes" id="UP000011747">
    <property type="component" value="Unassembled WGS sequence"/>
</dbReference>
<accession>G9QLH2</accession>
<evidence type="ECO:0000313" key="1">
    <source>
        <dbReference type="EMBL" id="EHL77987.1"/>
    </source>
</evidence>
<dbReference type="InterPro" id="IPR000150">
    <property type="entry name" value="Cof"/>
</dbReference>
<dbReference type="SFLD" id="SFLDG01140">
    <property type="entry name" value="C2.B:_Phosphomannomutase_and_P"/>
    <property type="match status" value="1"/>
</dbReference>
<dbReference type="CDD" id="cd07517">
    <property type="entry name" value="HAD_HPP"/>
    <property type="match status" value="1"/>
</dbReference>
<dbReference type="Gene3D" id="3.30.1240.10">
    <property type="match status" value="1"/>
</dbReference>
<dbReference type="GO" id="GO:0005829">
    <property type="term" value="C:cytosol"/>
    <property type="evidence" value="ECO:0007669"/>
    <property type="project" value="TreeGrafter"/>
</dbReference>
<dbReference type="InterPro" id="IPR036412">
    <property type="entry name" value="HAD-like_sf"/>
</dbReference>
<keyword evidence="1" id="KW-0378">Hydrolase</keyword>
<dbReference type="RefSeq" id="WP_003354220.1">
    <property type="nucleotide sequence ID" value="NZ_JH414754.1"/>
</dbReference>
<organism evidence="1 2">
    <name type="scientific">Bacillus smithii 7_3_47FAA</name>
    <dbReference type="NCBI Taxonomy" id="665952"/>
    <lineage>
        <taxon>Bacteria</taxon>
        <taxon>Bacillati</taxon>
        <taxon>Bacillota</taxon>
        <taxon>Bacilli</taxon>
        <taxon>Bacillales</taxon>
        <taxon>Bacillaceae</taxon>
        <taxon>Bacillus</taxon>
    </lineage>
</organism>
<proteinExistence type="predicted"/>
<dbReference type="NCBIfam" id="TIGR00099">
    <property type="entry name" value="Cof-subfamily"/>
    <property type="match status" value="1"/>
</dbReference>
<dbReference type="PROSITE" id="PS01229">
    <property type="entry name" value="COF_2"/>
    <property type="match status" value="1"/>
</dbReference>
<dbReference type="InterPro" id="IPR023214">
    <property type="entry name" value="HAD_sf"/>
</dbReference>
<sequence length="257" mass="29645">MSYKIVFFDIDGTLVNKDSTIPLDTKEAIRKLKERNIEVSFATGRAPFHFRHIAEELGIDSFVSFNGSYVVYKGKVIFEKPIHPASLEQLEQYSHRFNHPIVYLSHKECYANKKQHPHVVESFQFLKLESPGFQPYYWKYTSIYQALLYCQEHEEIHYLEKFNDLSFIRWHPLSMDVLPSDLSKAKGIAAMLQHLKLSPDDAVAFGDGLNDKEMLSYVGMGIAMGNAHEEVKPFADFTTKHVNDGGIRYGLEYLELI</sequence>
<comment type="caution">
    <text evidence="1">The sequence shown here is derived from an EMBL/GenBank/DDBJ whole genome shotgun (WGS) entry which is preliminary data.</text>
</comment>
<dbReference type="PATRIC" id="fig|665952.3.peg.1897"/>
<dbReference type="PROSITE" id="PS01228">
    <property type="entry name" value="COF_1"/>
    <property type="match status" value="1"/>
</dbReference>
<dbReference type="AlphaFoldDB" id="G9QLH2"/>
<dbReference type="SFLD" id="SFLDG01144">
    <property type="entry name" value="C2.B.4:_PGP_Like"/>
    <property type="match status" value="1"/>
</dbReference>
<evidence type="ECO:0000313" key="2">
    <source>
        <dbReference type="Proteomes" id="UP000011747"/>
    </source>
</evidence>
<dbReference type="SFLD" id="SFLDS00003">
    <property type="entry name" value="Haloacid_Dehalogenase"/>
    <property type="match status" value="1"/>
</dbReference>
<dbReference type="SUPFAM" id="SSF56784">
    <property type="entry name" value="HAD-like"/>
    <property type="match status" value="1"/>
</dbReference>
<keyword evidence="2" id="KW-1185">Reference proteome</keyword>
<protein>
    <submittedName>
        <fullName evidence="1">Cof-like hydrolase</fullName>
    </submittedName>
</protein>
<dbReference type="InterPro" id="IPR006379">
    <property type="entry name" value="HAD-SF_hydro_IIB"/>
</dbReference>
<dbReference type="NCBIfam" id="TIGR01484">
    <property type="entry name" value="HAD-SF-IIB"/>
    <property type="match status" value="1"/>
</dbReference>
<gene>
    <name evidence="1" type="ORF">HMPREF1015_02627</name>
</gene>
<name>G9QLH2_9BACI</name>
<dbReference type="GO" id="GO:0000287">
    <property type="term" value="F:magnesium ion binding"/>
    <property type="evidence" value="ECO:0007669"/>
    <property type="project" value="TreeGrafter"/>
</dbReference>
<dbReference type="Pfam" id="PF08282">
    <property type="entry name" value="Hydrolase_3"/>
    <property type="match status" value="1"/>
</dbReference>
<dbReference type="GO" id="GO:0016791">
    <property type="term" value="F:phosphatase activity"/>
    <property type="evidence" value="ECO:0007669"/>
    <property type="project" value="TreeGrafter"/>
</dbReference>
<dbReference type="EMBL" id="ACWF01000100">
    <property type="protein sequence ID" value="EHL77987.1"/>
    <property type="molecule type" value="Genomic_DNA"/>
</dbReference>
<dbReference type="PANTHER" id="PTHR10000">
    <property type="entry name" value="PHOSPHOSERINE PHOSPHATASE"/>
    <property type="match status" value="1"/>
</dbReference>
<reference evidence="1 2" key="1">
    <citation type="submission" date="2011-09" db="EMBL/GenBank/DDBJ databases">
        <title>The Genome Sequence of Bacillus smithii 7_3_47FAA.</title>
        <authorList>
            <consortium name="The Broad Institute Genome Sequencing Platform"/>
            <person name="Earl A."/>
            <person name="Ward D."/>
            <person name="Feldgarden M."/>
            <person name="Gevers D."/>
            <person name="Daigneault M."/>
            <person name="Strauss J."/>
            <person name="Allen-Vercoe E."/>
            <person name="Young S.K."/>
            <person name="Zeng Q."/>
            <person name="Gargeya S."/>
            <person name="Fitzgerald M."/>
            <person name="Haas B."/>
            <person name="Abouelleil A."/>
            <person name="Alvarado L."/>
            <person name="Arachchi H.M."/>
            <person name="Berlin A."/>
            <person name="Brown A."/>
            <person name="Chapman S.B."/>
            <person name="Chen Z."/>
            <person name="Dunbar C."/>
            <person name="Freedman E."/>
            <person name="Gearin G."/>
            <person name="Goldberg J."/>
            <person name="Griggs A."/>
            <person name="Gujja S."/>
            <person name="Heiman D."/>
            <person name="Howarth C."/>
            <person name="Larson L."/>
            <person name="Lui A."/>
            <person name="MacDonald P.J.P."/>
            <person name="Montmayeur A."/>
            <person name="Murphy C."/>
            <person name="Neiman D."/>
            <person name="Pearson M."/>
            <person name="Priest M."/>
            <person name="Roberts A."/>
            <person name="Saif S."/>
            <person name="Shea T."/>
            <person name="Shenoy N."/>
            <person name="Sisk P."/>
            <person name="Stolte C."/>
            <person name="Sykes S."/>
            <person name="Wortman J."/>
            <person name="Nusbaum C."/>
            <person name="Birren B."/>
        </authorList>
    </citation>
    <scope>NUCLEOTIDE SEQUENCE [LARGE SCALE GENOMIC DNA]</scope>
    <source>
        <strain evidence="1 2">7_3_47FAA</strain>
    </source>
</reference>
<dbReference type="PANTHER" id="PTHR10000:SF25">
    <property type="entry name" value="PHOSPHATASE YKRA-RELATED"/>
    <property type="match status" value="1"/>
</dbReference>
<dbReference type="Gene3D" id="3.40.50.1000">
    <property type="entry name" value="HAD superfamily/HAD-like"/>
    <property type="match status" value="1"/>
</dbReference>